<dbReference type="EMBL" id="LAZR01033308">
    <property type="protein sequence ID" value="KKL48480.1"/>
    <property type="molecule type" value="Genomic_DNA"/>
</dbReference>
<accession>A0A0F9EU22</accession>
<evidence type="ECO:0000313" key="2">
    <source>
        <dbReference type="EMBL" id="KKL48480.1"/>
    </source>
</evidence>
<dbReference type="AlphaFoldDB" id="A0A0F9EU22"/>
<evidence type="ECO:0000259" key="1">
    <source>
        <dbReference type="Pfam" id="PF14550"/>
    </source>
</evidence>
<sequence length="47" mass="5516">MSDTAIKMFKSNDEKQIVYGVVFEPDFVFEADNDFKEEQTVSKEHIE</sequence>
<gene>
    <name evidence="2" type="ORF">LCGC14_2325110</name>
</gene>
<reference evidence="2" key="1">
    <citation type="journal article" date="2015" name="Nature">
        <title>Complex archaea that bridge the gap between prokaryotes and eukaryotes.</title>
        <authorList>
            <person name="Spang A."/>
            <person name="Saw J.H."/>
            <person name="Jorgensen S.L."/>
            <person name="Zaremba-Niedzwiedzka K."/>
            <person name="Martijn J."/>
            <person name="Lind A.E."/>
            <person name="van Eijk R."/>
            <person name="Schleper C."/>
            <person name="Guy L."/>
            <person name="Ettema T.J."/>
        </authorList>
    </citation>
    <scope>NUCLEOTIDE SEQUENCE</scope>
</reference>
<organism evidence="2">
    <name type="scientific">marine sediment metagenome</name>
    <dbReference type="NCBI Taxonomy" id="412755"/>
    <lineage>
        <taxon>unclassified sequences</taxon>
        <taxon>metagenomes</taxon>
        <taxon>ecological metagenomes</taxon>
    </lineage>
</organism>
<proteinExistence type="predicted"/>
<comment type="caution">
    <text evidence="2">The sequence shown here is derived from an EMBL/GenBank/DDBJ whole genome shotgun (WGS) entry which is preliminary data.</text>
</comment>
<name>A0A0F9EU22_9ZZZZ</name>
<protein>
    <recommendedName>
        <fullName evidence="1">Phage-like element PBSX protein XkdF domain-containing protein</fullName>
    </recommendedName>
</protein>
<dbReference type="InterPro" id="IPR027924">
    <property type="entry name" value="XkdF"/>
</dbReference>
<dbReference type="Pfam" id="PF14550">
    <property type="entry name" value="Peptidase_S78_2"/>
    <property type="match status" value="1"/>
</dbReference>
<feature type="domain" description="Phage-like element PBSX protein XkdF" evidence="1">
    <location>
        <begin position="8"/>
        <end position="43"/>
    </location>
</feature>
<feature type="non-terminal residue" evidence="2">
    <location>
        <position position="47"/>
    </location>
</feature>